<evidence type="ECO:0000259" key="6">
    <source>
        <dbReference type="Pfam" id="PF02803"/>
    </source>
</evidence>
<evidence type="ECO:0000256" key="4">
    <source>
        <dbReference type="RuleBase" id="RU003557"/>
    </source>
</evidence>
<dbReference type="Gene3D" id="3.40.47.10">
    <property type="match status" value="2"/>
</dbReference>
<organism evidence="7 8">
    <name type="scientific">Novosphingobium pituita</name>
    <dbReference type="NCBI Taxonomy" id="3056842"/>
    <lineage>
        <taxon>Bacteria</taxon>
        <taxon>Pseudomonadati</taxon>
        <taxon>Pseudomonadota</taxon>
        <taxon>Alphaproteobacteria</taxon>
        <taxon>Sphingomonadales</taxon>
        <taxon>Sphingomonadaceae</taxon>
        <taxon>Novosphingobium</taxon>
    </lineage>
</organism>
<proteinExistence type="inferred from homology"/>
<dbReference type="InterPro" id="IPR020615">
    <property type="entry name" value="Thiolase_acyl_enz_int_AS"/>
</dbReference>
<name>A0ABQ6P7M8_9SPHN</name>
<feature type="domain" description="Thiolase C-terminal" evidence="6">
    <location>
        <begin position="275"/>
        <end position="396"/>
    </location>
</feature>
<dbReference type="PANTHER" id="PTHR18919:SF138">
    <property type="entry name" value="ACETYL-COA C-ACETYLTRANSFERASE"/>
    <property type="match status" value="1"/>
</dbReference>
<dbReference type="InterPro" id="IPR020616">
    <property type="entry name" value="Thiolase_N"/>
</dbReference>
<dbReference type="SUPFAM" id="SSF53901">
    <property type="entry name" value="Thiolase-like"/>
    <property type="match status" value="2"/>
</dbReference>
<evidence type="ECO:0000313" key="8">
    <source>
        <dbReference type="Proteomes" id="UP001187221"/>
    </source>
</evidence>
<feature type="domain" description="Thiolase N-terminal" evidence="5">
    <location>
        <begin position="10"/>
        <end position="267"/>
    </location>
</feature>
<dbReference type="NCBIfam" id="TIGR01930">
    <property type="entry name" value="AcCoA-C-Actrans"/>
    <property type="match status" value="1"/>
</dbReference>
<dbReference type="EMBL" id="BTFW01000001">
    <property type="protein sequence ID" value="GMM60387.1"/>
    <property type="molecule type" value="Genomic_DNA"/>
</dbReference>
<dbReference type="PIRSF" id="PIRSF000429">
    <property type="entry name" value="Ac-CoA_Ac_transf"/>
    <property type="match status" value="1"/>
</dbReference>
<dbReference type="InterPro" id="IPR016039">
    <property type="entry name" value="Thiolase-like"/>
</dbReference>
<comment type="caution">
    <text evidence="7">The sequence shown here is derived from an EMBL/GenBank/DDBJ whole genome shotgun (WGS) entry which is preliminary data.</text>
</comment>
<dbReference type="CDD" id="cd00751">
    <property type="entry name" value="thiolase"/>
    <property type="match status" value="1"/>
</dbReference>
<keyword evidence="2 4" id="KW-0808">Transferase</keyword>
<keyword evidence="8" id="KW-1185">Reference proteome</keyword>
<protein>
    <submittedName>
        <fullName evidence="7">Acetyl-CoA C-acyltransferase</fullName>
    </submittedName>
</protein>
<dbReference type="Pfam" id="PF00108">
    <property type="entry name" value="Thiolase_N"/>
    <property type="match status" value="1"/>
</dbReference>
<dbReference type="InterPro" id="IPR002155">
    <property type="entry name" value="Thiolase"/>
</dbReference>
<dbReference type="PROSITE" id="PS00099">
    <property type="entry name" value="THIOLASE_3"/>
    <property type="match status" value="1"/>
</dbReference>
<comment type="similarity">
    <text evidence="1 4">Belongs to the thiolase-like superfamily. Thiolase family.</text>
</comment>
<dbReference type="InterPro" id="IPR020617">
    <property type="entry name" value="Thiolase_C"/>
</dbReference>
<reference evidence="7 8" key="1">
    <citation type="submission" date="2023-06" db="EMBL/GenBank/DDBJ databases">
        <title>Draft genome sequence of Novosphingobium sp. strain IK01.</title>
        <authorList>
            <person name="Hatamoto M."/>
            <person name="Ikarashi T."/>
            <person name="Yamaguchi T."/>
        </authorList>
    </citation>
    <scope>NUCLEOTIDE SEQUENCE [LARGE SCALE GENOMIC DNA]</scope>
    <source>
        <strain evidence="7 8">IK01</strain>
    </source>
</reference>
<dbReference type="InterPro" id="IPR020610">
    <property type="entry name" value="Thiolase_AS"/>
</dbReference>
<evidence type="ECO:0000259" key="5">
    <source>
        <dbReference type="Pfam" id="PF00108"/>
    </source>
</evidence>
<evidence type="ECO:0000256" key="3">
    <source>
        <dbReference type="ARBA" id="ARBA00023315"/>
    </source>
</evidence>
<evidence type="ECO:0000313" key="7">
    <source>
        <dbReference type="EMBL" id="GMM60387.1"/>
    </source>
</evidence>
<dbReference type="RefSeq" id="WP_317974187.1">
    <property type="nucleotide sequence ID" value="NZ_BTFW01000001.1"/>
</dbReference>
<gene>
    <name evidence="7" type="ORF">NUTIK01_11640</name>
</gene>
<dbReference type="Proteomes" id="UP001187221">
    <property type="component" value="Unassembled WGS sequence"/>
</dbReference>
<keyword evidence="3 4" id="KW-0012">Acyltransferase</keyword>
<evidence type="ECO:0000256" key="2">
    <source>
        <dbReference type="ARBA" id="ARBA00022679"/>
    </source>
</evidence>
<accession>A0ABQ6P7M8</accession>
<dbReference type="Pfam" id="PF02803">
    <property type="entry name" value="Thiolase_C"/>
    <property type="match status" value="1"/>
</dbReference>
<evidence type="ECO:0000256" key="1">
    <source>
        <dbReference type="ARBA" id="ARBA00010982"/>
    </source>
</evidence>
<dbReference type="PROSITE" id="PS00098">
    <property type="entry name" value="THIOLASE_1"/>
    <property type="match status" value="1"/>
</dbReference>
<dbReference type="PANTHER" id="PTHR18919">
    <property type="entry name" value="ACETYL-COA C-ACYLTRANSFERASE"/>
    <property type="match status" value="1"/>
</dbReference>
<sequence length="398" mass="40756">MAQFSIADPIVILSYARTPMGSMQGALADVTATELGATAVKAAVERAGVDGAQVERIYMGCVLPAGLGQAPARQAAIKAGLPKSVEATTVNKVCGSGMQTVIMASEALAAGSIDLAIAGGMESMTNAPYLLKKHRSGARIGHDTAYDHMFLDGLEDAYEAGRAMGTFAQETADAYQLTREGQDDYAIESLRRAKAAVTEGAFVGEIAPVTIKTRAGEVTVDTDEAPGKGRPDKIPALKPAFAKDGTITAATSSSISDGAAALVLTRQSVADAKGLTPVAKVVALAAHAHEPKDFTTAPVGAIQKVLNKAGWTIDDVDLFEVNEAFACVAMFAMHDLGIPHDKVNVHGGATALGHPIGASGARIITTLIGALKRHGKTKGVASLCIGGGEATALAIELA</sequence>